<dbReference type="Gene3D" id="2.60.40.10">
    <property type="entry name" value="Immunoglobulins"/>
    <property type="match status" value="1"/>
</dbReference>
<name>A0A4S2D3W5_STEMA</name>
<dbReference type="RefSeq" id="WP_136003918.1">
    <property type="nucleotide sequence ID" value="NZ_SRYW01000004.1"/>
</dbReference>
<protein>
    <submittedName>
        <fullName evidence="1">Uncharacterized protein</fullName>
    </submittedName>
</protein>
<evidence type="ECO:0000313" key="1">
    <source>
        <dbReference type="EMBL" id="TGY35253.1"/>
    </source>
</evidence>
<gene>
    <name evidence="1" type="ORF">E5352_05910</name>
</gene>
<dbReference type="EMBL" id="SRYW01000004">
    <property type="protein sequence ID" value="TGY35253.1"/>
    <property type="molecule type" value="Genomic_DNA"/>
</dbReference>
<dbReference type="Pfam" id="PF05345">
    <property type="entry name" value="He_PIG"/>
    <property type="match status" value="1"/>
</dbReference>
<organism evidence="1">
    <name type="scientific">Stenotrophomonas maltophilia</name>
    <name type="common">Pseudomonas maltophilia</name>
    <name type="synonym">Xanthomonas maltophilia</name>
    <dbReference type="NCBI Taxonomy" id="40324"/>
    <lineage>
        <taxon>Bacteria</taxon>
        <taxon>Pseudomonadati</taxon>
        <taxon>Pseudomonadota</taxon>
        <taxon>Gammaproteobacteria</taxon>
        <taxon>Lysobacterales</taxon>
        <taxon>Lysobacteraceae</taxon>
        <taxon>Stenotrophomonas</taxon>
        <taxon>Stenotrophomonas maltophilia group</taxon>
    </lineage>
</organism>
<dbReference type="OrthoDB" id="8780395at2"/>
<dbReference type="Proteomes" id="UP000306631">
    <property type="component" value="Unassembled WGS sequence"/>
</dbReference>
<dbReference type="InterPro" id="IPR013783">
    <property type="entry name" value="Ig-like_fold"/>
</dbReference>
<dbReference type="Gene3D" id="2.60.120.260">
    <property type="entry name" value="Galactose-binding domain-like"/>
    <property type="match status" value="1"/>
</dbReference>
<accession>A0A4S2D3W5</accession>
<comment type="caution">
    <text evidence="1">The sequence shown here is derived from an EMBL/GenBank/DDBJ whole genome shotgun (WGS) entry which is preliminary data.</text>
</comment>
<sequence length="738" mass="76873">MAVPTWEPGTLYQPGDIVQPITAPAPTAAAVVNGDFAAGNVNWDYTGGAEFVATGGYSNNGPCVRMPGTVPDGLALNRTQLVVPSTGATFEASAMIQQGASIAGATRGWVEVRWYDVNNIQISAERGNIVSDGSGGAWKKSSLTATRPAGAAYARAGIGLFSVADHSHAIFGDNLVVSGTFAGLPDGLVYKAVQSESGFSGSSEPAWPPILGQTVVDNEVTWEAVASTRVTWVASPLYVSGATEPAWPTDIGGFVKDGTINWKTVSRRVEDPNCPDSKIVAIAASKVFAGDDDIVKYSATVNPLDWTTADDAGYLPTGLQNYGANPVSAMGLYRGNLVVFNSEAFQLWQVDEDPASMSLIDALPLGSTHHRSIAPVSNDLFFAASQGVRSIGIAASSTNYQAGDVGMPIDELVREALRVSTANQSKIMGTWFPGAGQYILGFADYPPAPIGLSGTAPNALVGRAINPVQYVVTGGVKPYGAMTVASGALPPGLALSSAGVLSGTPTVAGIYSWSVRVRDADGSAAEVQNSAIVASQATAVPIPVMVRELMFISGGGASNIASSNTRNPPWLSTITARPGDWALVHTKSWASGASSVPPDSRTIIYLASGQTGGIFVDDGWWGDVTHQAAMTAALVPVGLTQYGGTIQASPRVVVGGATNNFHQTPIFEYPANFATQYSGRTVIYRAGPELNTVVYIQYPNPASIPADAQKIQDLPGYYVTPAGVVYRVNWNLQATANS</sequence>
<proteinExistence type="predicted"/>
<dbReference type="AlphaFoldDB" id="A0A4S2D3W5"/>
<reference evidence="1" key="1">
    <citation type="submission" date="2019-04" db="EMBL/GenBank/DDBJ databases">
        <title>Microbes associate with the intestines of laboratory mice.</title>
        <authorList>
            <person name="Navarre W."/>
            <person name="Wong E."/>
            <person name="Huang K."/>
            <person name="Tropini C."/>
            <person name="Ng K."/>
            <person name="Yu B."/>
        </authorList>
    </citation>
    <scope>NUCLEOTIDE SEQUENCE [LARGE SCALE GENOMIC DNA]</scope>
    <source>
        <strain evidence="1">NM62_B4-13</strain>
    </source>
</reference>